<dbReference type="Pfam" id="PF13905">
    <property type="entry name" value="Thioredoxin_8"/>
    <property type="match status" value="1"/>
</dbReference>
<evidence type="ECO:0000313" key="7">
    <source>
        <dbReference type="EMBL" id="MVM30980.1"/>
    </source>
</evidence>
<dbReference type="PANTHER" id="PTHR42852:SF6">
    <property type="entry name" value="THIOL:DISULFIDE INTERCHANGE PROTEIN DSBE"/>
    <property type="match status" value="1"/>
</dbReference>
<feature type="signal peptide" evidence="5">
    <location>
        <begin position="1"/>
        <end position="20"/>
    </location>
</feature>
<dbReference type="Pfam" id="PF14289">
    <property type="entry name" value="DUF4369"/>
    <property type="match status" value="1"/>
</dbReference>
<dbReference type="CDD" id="cd02966">
    <property type="entry name" value="TlpA_like_family"/>
    <property type="match status" value="1"/>
</dbReference>
<accession>A0A7K1SB25</accession>
<dbReference type="PROSITE" id="PS00194">
    <property type="entry name" value="THIOREDOXIN_1"/>
    <property type="match status" value="1"/>
</dbReference>
<comment type="subcellular location">
    <subcellularLocation>
        <location evidence="1">Cell envelope</location>
    </subcellularLocation>
</comment>
<gene>
    <name evidence="7" type="ORF">GO755_13150</name>
</gene>
<feature type="chain" id="PRO_5029481974" evidence="5">
    <location>
        <begin position="21"/>
        <end position="499"/>
    </location>
</feature>
<keyword evidence="3" id="KW-1015">Disulfide bond</keyword>
<dbReference type="InterPro" id="IPR036249">
    <property type="entry name" value="Thioredoxin-like_sf"/>
</dbReference>
<evidence type="ECO:0000256" key="2">
    <source>
        <dbReference type="ARBA" id="ARBA00022748"/>
    </source>
</evidence>
<dbReference type="Gene3D" id="3.40.30.10">
    <property type="entry name" value="Glutaredoxin"/>
    <property type="match status" value="1"/>
</dbReference>
<evidence type="ECO:0000256" key="3">
    <source>
        <dbReference type="ARBA" id="ARBA00023157"/>
    </source>
</evidence>
<dbReference type="EMBL" id="WPIN01000004">
    <property type="protein sequence ID" value="MVM30980.1"/>
    <property type="molecule type" value="Genomic_DNA"/>
</dbReference>
<dbReference type="GO" id="GO:0017004">
    <property type="term" value="P:cytochrome complex assembly"/>
    <property type="evidence" value="ECO:0007669"/>
    <property type="project" value="UniProtKB-KW"/>
</dbReference>
<evidence type="ECO:0000259" key="6">
    <source>
        <dbReference type="PROSITE" id="PS51352"/>
    </source>
</evidence>
<sequence length="499" mass="56512">MKNLLLTALLGLFLLPVAKAQSTAETPTDGFRIAGQIKGLKDTTCVLAHYFGATQYIPKDTARVDGAGNLIFEGKKSLPQGLFMVVVPNVAPQKRYLQLLITADQQFSFETDTTNIVKDMKVTGSKENELFYGYQQQLSKLSEEAQVLNMQKKIRTDAPSIAMLNKQMGDLQKQANDYRNQFLKDNPGTFAAKLFKATAEPDVPPAPKASNGRPDSVWVFNYFKNHFWDDFDFSDERFVRTPFLQGKIERYIKELTVQVPDSLIKEADFLVNKAIVGKNSEVKYYTIYYITSQYEQPKVMGTDGLFVHMFEKYYKTGVMTVSDSSTLKSIGERVATLKPNLVGKVLVSPVISDTLRRPIAFSALKADYTVVFFYSPTCGHCRESAPKLKKFVDDYKGKGVDVVAIAIDQSPEEWKKFIKEFKLGNAVNGYDFTYRTDYRHQYDVWTTPTVYMLDKNKRIIARKLPVEQIEDFMLFHKRQQAAQKTASVAPANAKASVKK</sequence>
<protein>
    <submittedName>
        <fullName evidence="7">DUF5106 domain-containing protein</fullName>
    </submittedName>
</protein>
<dbReference type="RefSeq" id="WP_157585425.1">
    <property type="nucleotide sequence ID" value="NZ_WPIN01000004.1"/>
</dbReference>
<dbReference type="InterPro" id="IPR025380">
    <property type="entry name" value="DUF4369"/>
</dbReference>
<dbReference type="SUPFAM" id="SSF52833">
    <property type="entry name" value="Thioredoxin-like"/>
    <property type="match status" value="1"/>
</dbReference>
<comment type="caution">
    <text evidence="7">The sequence shown here is derived from an EMBL/GenBank/DDBJ whole genome shotgun (WGS) entry which is preliminary data.</text>
</comment>
<evidence type="ECO:0000256" key="1">
    <source>
        <dbReference type="ARBA" id="ARBA00004196"/>
    </source>
</evidence>
<name>A0A7K1SB25_9BACT</name>
<evidence type="ECO:0000256" key="5">
    <source>
        <dbReference type="SAM" id="SignalP"/>
    </source>
</evidence>
<keyword evidence="5" id="KW-0732">Signal</keyword>
<dbReference type="AlphaFoldDB" id="A0A7K1SB25"/>
<dbReference type="InterPro" id="IPR013766">
    <property type="entry name" value="Thioredoxin_domain"/>
</dbReference>
<keyword evidence="8" id="KW-1185">Reference proteome</keyword>
<feature type="domain" description="Thioredoxin" evidence="6">
    <location>
        <begin position="326"/>
        <end position="484"/>
    </location>
</feature>
<proteinExistence type="predicted"/>
<keyword evidence="2" id="KW-0201">Cytochrome c-type biogenesis</keyword>
<evidence type="ECO:0000313" key="8">
    <source>
        <dbReference type="Proteomes" id="UP000436006"/>
    </source>
</evidence>
<dbReference type="InterPro" id="IPR017937">
    <property type="entry name" value="Thioredoxin_CS"/>
</dbReference>
<keyword evidence="4" id="KW-0676">Redox-active center</keyword>
<dbReference type="PANTHER" id="PTHR42852">
    <property type="entry name" value="THIOL:DISULFIDE INTERCHANGE PROTEIN DSBE"/>
    <property type="match status" value="1"/>
</dbReference>
<dbReference type="Pfam" id="PF17127">
    <property type="entry name" value="DUF5106"/>
    <property type="match status" value="1"/>
</dbReference>
<dbReference type="PROSITE" id="PS51352">
    <property type="entry name" value="THIOREDOXIN_2"/>
    <property type="match status" value="1"/>
</dbReference>
<reference evidence="7 8" key="1">
    <citation type="submission" date="2019-12" db="EMBL/GenBank/DDBJ databases">
        <title>Spirosoma sp. HMF4905 genome sequencing and assembly.</title>
        <authorList>
            <person name="Kang H."/>
            <person name="Cha I."/>
            <person name="Kim H."/>
            <person name="Joh K."/>
        </authorList>
    </citation>
    <scope>NUCLEOTIDE SEQUENCE [LARGE SCALE GENOMIC DNA]</scope>
    <source>
        <strain evidence="7 8">HMF4905</strain>
    </source>
</reference>
<dbReference type="Proteomes" id="UP000436006">
    <property type="component" value="Unassembled WGS sequence"/>
</dbReference>
<organism evidence="7 8">
    <name type="scientific">Spirosoma arboris</name>
    <dbReference type="NCBI Taxonomy" id="2682092"/>
    <lineage>
        <taxon>Bacteria</taxon>
        <taxon>Pseudomonadati</taxon>
        <taxon>Bacteroidota</taxon>
        <taxon>Cytophagia</taxon>
        <taxon>Cytophagales</taxon>
        <taxon>Cytophagaceae</taxon>
        <taxon>Spirosoma</taxon>
    </lineage>
</organism>
<dbReference type="InterPro" id="IPR012336">
    <property type="entry name" value="Thioredoxin-like_fold"/>
</dbReference>
<dbReference type="InterPro" id="IPR050553">
    <property type="entry name" value="Thioredoxin_ResA/DsbE_sf"/>
</dbReference>
<evidence type="ECO:0000256" key="4">
    <source>
        <dbReference type="ARBA" id="ARBA00023284"/>
    </source>
</evidence>
<dbReference type="InterPro" id="IPR033395">
    <property type="entry name" value="DUF5106"/>
</dbReference>
<dbReference type="GO" id="GO:0030313">
    <property type="term" value="C:cell envelope"/>
    <property type="evidence" value="ECO:0007669"/>
    <property type="project" value="UniProtKB-SubCell"/>
</dbReference>